<dbReference type="CDD" id="cd00093">
    <property type="entry name" value="HTH_XRE"/>
    <property type="match status" value="1"/>
</dbReference>
<dbReference type="Gene3D" id="1.10.10.2830">
    <property type="match status" value="1"/>
</dbReference>
<dbReference type="FunFam" id="3.90.1530.30:FF:000001">
    <property type="entry name" value="Chromosome partitioning protein ParB"/>
    <property type="match status" value="1"/>
</dbReference>
<dbReference type="GO" id="GO:0007059">
    <property type="term" value="P:chromosome segregation"/>
    <property type="evidence" value="ECO:0007669"/>
    <property type="project" value="UniProtKB-KW"/>
</dbReference>
<dbReference type="Pfam" id="PF23552">
    <property type="entry name" value="ParB_C"/>
    <property type="match status" value="1"/>
</dbReference>
<feature type="domain" description="HTH cro/C1-type" evidence="4">
    <location>
        <begin position="137"/>
        <end position="164"/>
    </location>
</feature>
<dbReference type="Pfam" id="PF17762">
    <property type="entry name" value="HTH_ParB"/>
    <property type="match status" value="1"/>
</dbReference>
<dbReference type="AlphaFoldDB" id="A0A644UMU3"/>
<dbReference type="SMART" id="SM00470">
    <property type="entry name" value="ParB"/>
    <property type="match status" value="1"/>
</dbReference>
<evidence type="ECO:0000256" key="1">
    <source>
        <dbReference type="ARBA" id="ARBA00006295"/>
    </source>
</evidence>
<name>A0A644UMU3_9ZZZZ</name>
<dbReference type="InterPro" id="IPR057240">
    <property type="entry name" value="ParB_dimer_C"/>
</dbReference>
<dbReference type="EMBL" id="VSSQ01000135">
    <property type="protein sequence ID" value="MPL80290.1"/>
    <property type="molecule type" value="Genomic_DNA"/>
</dbReference>
<dbReference type="GO" id="GO:0005694">
    <property type="term" value="C:chromosome"/>
    <property type="evidence" value="ECO:0007669"/>
    <property type="project" value="TreeGrafter"/>
</dbReference>
<dbReference type="PANTHER" id="PTHR33375">
    <property type="entry name" value="CHROMOSOME-PARTITIONING PROTEIN PARB-RELATED"/>
    <property type="match status" value="1"/>
</dbReference>
<dbReference type="NCBIfam" id="TIGR00180">
    <property type="entry name" value="parB_part"/>
    <property type="match status" value="1"/>
</dbReference>
<dbReference type="PROSITE" id="PS50943">
    <property type="entry name" value="HTH_CROC1"/>
    <property type="match status" value="1"/>
</dbReference>
<sequence length="327" mass="36735">MAIKTSGLGKSGLDSVFGGKKEIVQAFAKGEATGDIAINDLIPNPYQPRKTFEPAKLKELINSIKESGVIQPLIVRKAGEKYEIVAGERRWRAAKEVGLDFVPAVVRKYDDATMMEVALIENMQRSDLNPMEEAEGLRNMMEKLGITQAEVAKKMGMSKTAVSNALRLLNLPDSIRKFVEKGDMTMGQVRPLFGVGDENRMEELAMQIVTNDWSARTVEDVVNEYKEGNTVKVVREKITSLGLDGKKKKNNVKKTTKKEQDIYAKDFQNDLTEYLGTRVKVVKGRGDAGKIIIEYYSYDDLERIYELLQKSKISKKDILTRGNNFNI</sequence>
<dbReference type="InterPro" id="IPR050336">
    <property type="entry name" value="Chromosome_partition/occlusion"/>
</dbReference>
<dbReference type="GO" id="GO:0003677">
    <property type="term" value="F:DNA binding"/>
    <property type="evidence" value="ECO:0007669"/>
    <property type="project" value="UniProtKB-KW"/>
</dbReference>
<reference evidence="5" key="1">
    <citation type="submission" date="2019-08" db="EMBL/GenBank/DDBJ databases">
        <authorList>
            <person name="Kucharzyk K."/>
            <person name="Murdoch R.W."/>
            <person name="Higgins S."/>
            <person name="Loffler F."/>
        </authorList>
    </citation>
    <scope>NUCLEOTIDE SEQUENCE</scope>
</reference>
<proteinExistence type="inferred from homology"/>
<dbReference type="InterPro" id="IPR004437">
    <property type="entry name" value="ParB/RepB/Spo0J"/>
</dbReference>
<evidence type="ECO:0000256" key="2">
    <source>
        <dbReference type="ARBA" id="ARBA00022829"/>
    </source>
</evidence>
<protein>
    <submittedName>
        <fullName evidence="5">Stage 0 sporulation protein J</fullName>
    </submittedName>
</protein>
<dbReference type="GO" id="GO:0045881">
    <property type="term" value="P:positive regulation of sporulation resulting in formation of a cellular spore"/>
    <property type="evidence" value="ECO:0007669"/>
    <property type="project" value="TreeGrafter"/>
</dbReference>
<comment type="caution">
    <text evidence="5">The sequence shown here is derived from an EMBL/GenBank/DDBJ whole genome shotgun (WGS) entry which is preliminary data.</text>
</comment>
<keyword evidence="3" id="KW-0238">DNA-binding</keyword>
<accession>A0A644UMU3</accession>
<dbReference type="InterPro" id="IPR003115">
    <property type="entry name" value="ParB_N"/>
</dbReference>
<gene>
    <name evidence="5" type="primary">spo0J_6</name>
    <name evidence="5" type="ORF">SDC9_26188</name>
</gene>
<dbReference type="SUPFAM" id="SSF110849">
    <property type="entry name" value="ParB/Sulfiredoxin"/>
    <property type="match status" value="1"/>
</dbReference>
<dbReference type="CDD" id="cd16393">
    <property type="entry name" value="SPO0J_N"/>
    <property type="match status" value="1"/>
</dbReference>
<dbReference type="InterPro" id="IPR041468">
    <property type="entry name" value="HTH_ParB/Spo0J"/>
</dbReference>
<evidence type="ECO:0000259" key="4">
    <source>
        <dbReference type="PROSITE" id="PS50943"/>
    </source>
</evidence>
<evidence type="ECO:0000256" key="3">
    <source>
        <dbReference type="ARBA" id="ARBA00023125"/>
    </source>
</evidence>
<dbReference type="InterPro" id="IPR036086">
    <property type="entry name" value="ParB/Sulfiredoxin_sf"/>
</dbReference>
<dbReference type="InterPro" id="IPR001387">
    <property type="entry name" value="Cro/C1-type_HTH"/>
</dbReference>
<comment type="similarity">
    <text evidence="1">Belongs to the ParB family.</text>
</comment>
<dbReference type="Pfam" id="PF02195">
    <property type="entry name" value="ParB_N"/>
    <property type="match status" value="1"/>
</dbReference>
<evidence type="ECO:0000313" key="5">
    <source>
        <dbReference type="EMBL" id="MPL80290.1"/>
    </source>
</evidence>
<keyword evidence="2" id="KW-0159">Chromosome partition</keyword>
<dbReference type="Gene3D" id="3.90.1530.30">
    <property type="match status" value="1"/>
</dbReference>
<organism evidence="5">
    <name type="scientific">bioreactor metagenome</name>
    <dbReference type="NCBI Taxonomy" id="1076179"/>
    <lineage>
        <taxon>unclassified sequences</taxon>
        <taxon>metagenomes</taxon>
        <taxon>ecological metagenomes</taxon>
    </lineage>
</organism>
<dbReference type="PANTHER" id="PTHR33375:SF1">
    <property type="entry name" value="CHROMOSOME-PARTITIONING PROTEIN PARB-RELATED"/>
    <property type="match status" value="1"/>
</dbReference>
<dbReference type="FunFam" id="1.10.10.2830:FF:000001">
    <property type="entry name" value="Chromosome partitioning protein ParB"/>
    <property type="match status" value="1"/>
</dbReference>